<dbReference type="PANTHER" id="PTHR43159:SF2">
    <property type="entry name" value="ENOYL-[ACYL-CARRIER-PROTEIN] REDUCTASE [NADH], CHLOROPLASTIC"/>
    <property type="match status" value="1"/>
</dbReference>
<keyword evidence="6" id="KW-0443">Lipid metabolism</keyword>
<dbReference type="PANTHER" id="PTHR43159">
    <property type="entry name" value="ENOYL-[ACYL-CARRIER-PROTEIN] REDUCTASE"/>
    <property type="match status" value="1"/>
</dbReference>
<dbReference type="AlphaFoldDB" id="A0A081G1B7"/>
<feature type="binding site" evidence="10">
    <location>
        <position position="95"/>
    </location>
    <ligand>
        <name>NAD(+)</name>
        <dbReference type="ChEBI" id="CHEBI:57540"/>
    </ligand>
</feature>
<feature type="active site" description="Proton acceptor" evidence="9">
    <location>
        <position position="158"/>
    </location>
</feature>
<evidence type="ECO:0000256" key="3">
    <source>
        <dbReference type="ARBA" id="ARBA00022516"/>
    </source>
</evidence>
<comment type="pathway">
    <text evidence="1">Lipid metabolism; fatty acid biosynthesis.</text>
</comment>
<feature type="binding site" evidence="10">
    <location>
        <begin position="22"/>
        <end position="23"/>
    </location>
    <ligand>
        <name>NAD(+)</name>
        <dbReference type="ChEBI" id="CHEBI:57540"/>
    </ligand>
</feature>
<dbReference type="InterPro" id="IPR002347">
    <property type="entry name" value="SDR_fam"/>
</dbReference>
<dbReference type="InterPro" id="IPR036291">
    <property type="entry name" value="NAD(P)-bd_dom_sf"/>
</dbReference>
<evidence type="ECO:0000313" key="11">
    <source>
        <dbReference type="EMBL" id="KEA64572.1"/>
    </source>
</evidence>
<keyword evidence="4" id="KW-0276">Fatty acid metabolism</keyword>
<comment type="caution">
    <text evidence="11">The sequence shown here is derived from an EMBL/GenBank/DDBJ whole genome shotgun (WGS) entry which is preliminary data.</text>
</comment>
<dbReference type="STRING" id="1232683.ADIMK_1025"/>
<dbReference type="eggNOG" id="COG0623">
    <property type="taxonomic scope" value="Bacteria"/>
</dbReference>
<evidence type="ECO:0000256" key="5">
    <source>
        <dbReference type="ARBA" id="ARBA00023002"/>
    </source>
</evidence>
<evidence type="ECO:0000256" key="6">
    <source>
        <dbReference type="ARBA" id="ARBA00023098"/>
    </source>
</evidence>
<evidence type="ECO:0000313" key="12">
    <source>
        <dbReference type="Proteomes" id="UP000028252"/>
    </source>
</evidence>
<feature type="binding site" evidence="10">
    <location>
        <begin position="67"/>
        <end position="68"/>
    </location>
    <ligand>
        <name>NAD(+)</name>
        <dbReference type="ChEBI" id="CHEBI:57540"/>
    </ligand>
</feature>
<keyword evidence="8 10" id="KW-0520">NAD</keyword>
<evidence type="ECO:0000256" key="9">
    <source>
        <dbReference type="PIRSR" id="PIRSR000094-1"/>
    </source>
</evidence>
<comment type="similarity">
    <text evidence="2 8">Belongs to the short-chain dehydrogenases/reductases (SDR) family. FabI subfamily.</text>
</comment>
<sequence length="257" mass="27961">MSLSMSLEGKRGLILGIANRHSIAYGCAKVMAELGATLCITYLNEKAKPFVEPLAEELGAELLLPCDVSVEGELESVFHEMEKRWGTVDFAVHSIAWSPLDELHGRLVDSSAEGFCKAMDISCHSFVRMAHQAQRLMPDGGTLLTMSYEGAEKVVDHYNLMGPIKAALDSCARYLASELGEQQIRVHSISPGPMPTRAASGIDHFDELMEDATSKSPLRRLGTPEEVGTLAAFLVSDMARTQTGNRIFVDAGRHLIG</sequence>
<keyword evidence="5 8" id="KW-0560">Oxidoreductase</keyword>
<reference evidence="11 12" key="1">
    <citation type="submission" date="2014-04" db="EMBL/GenBank/DDBJ databases">
        <title>Marinobacterium kochiensis sp. nov., isolated from sediment sample collected from Kochi backwaters in Kerala, India.</title>
        <authorList>
            <person name="Singh A."/>
            <person name="Pinnaka A.K."/>
        </authorList>
    </citation>
    <scope>NUCLEOTIDE SEQUENCE [LARGE SCALE GENOMIC DNA]</scope>
    <source>
        <strain evidence="11 12">AK27</strain>
    </source>
</reference>
<accession>A0A081G1B7</accession>
<protein>
    <recommendedName>
        <fullName evidence="8">Enoyl-[acyl-carrier-protein] reductase [NADH]</fullName>
        <ecNumber evidence="8">1.3.1.9</ecNumber>
    </recommendedName>
</protein>
<keyword evidence="7 8" id="KW-0275">Fatty acid biosynthesis</keyword>
<dbReference type="CDD" id="cd05372">
    <property type="entry name" value="ENR_SDR"/>
    <property type="match status" value="1"/>
</dbReference>
<dbReference type="EMBL" id="JMQN01000015">
    <property type="protein sequence ID" value="KEA64572.1"/>
    <property type="molecule type" value="Genomic_DNA"/>
</dbReference>
<dbReference type="Pfam" id="PF13561">
    <property type="entry name" value="adh_short_C2"/>
    <property type="match status" value="1"/>
</dbReference>
<comment type="catalytic activity">
    <reaction evidence="8">
        <text>a 2,3-saturated acyl-[ACP] + NAD(+) = a (2E)-enoyl-[ACP] + NADH + H(+)</text>
        <dbReference type="Rhea" id="RHEA:10240"/>
        <dbReference type="Rhea" id="RHEA-COMP:9925"/>
        <dbReference type="Rhea" id="RHEA-COMP:9926"/>
        <dbReference type="ChEBI" id="CHEBI:15378"/>
        <dbReference type="ChEBI" id="CHEBI:57540"/>
        <dbReference type="ChEBI" id="CHEBI:57945"/>
        <dbReference type="ChEBI" id="CHEBI:78784"/>
        <dbReference type="ChEBI" id="CHEBI:78785"/>
        <dbReference type="EC" id="1.3.1.9"/>
    </reaction>
</comment>
<keyword evidence="12" id="KW-1185">Reference proteome</keyword>
<dbReference type="PIRSF" id="PIRSF000094">
    <property type="entry name" value="Enoyl-ACP_rdct"/>
    <property type="match status" value="1"/>
</dbReference>
<dbReference type="SUPFAM" id="SSF51735">
    <property type="entry name" value="NAD(P)-binding Rossmann-fold domains"/>
    <property type="match status" value="1"/>
</dbReference>
<dbReference type="UniPathway" id="UPA00094"/>
<dbReference type="InterPro" id="IPR014358">
    <property type="entry name" value="Enoyl-ACP_Rdtase_NADH"/>
</dbReference>
<keyword evidence="3 8" id="KW-0444">Lipid biosynthesis</keyword>
<dbReference type="Proteomes" id="UP000028252">
    <property type="component" value="Unassembled WGS sequence"/>
</dbReference>
<dbReference type="EC" id="1.3.1.9" evidence="8"/>
<proteinExistence type="inferred from homology"/>
<feature type="binding site" evidence="10">
    <location>
        <position position="165"/>
    </location>
    <ligand>
        <name>NAD(+)</name>
        <dbReference type="ChEBI" id="CHEBI:57540"/>
    </ligand>
</feature>
<feature type="active site" description="Proton acceptor" evidence="9">
    <location>
        <position position="148"/>
    </location>
</feature>
<evidence type="ECO:0000256" key="7">
    <source>
        <dbReference type="ARBA" id="ARBA00023160"/>
    </source>
</evidence>
<dbReference type="PATRIC" id="fig|1232683.4.peg.1015"/>
<name>A0A081G1B7_9GAMM</name>
<evidence type="ECO:0000256" key="4">
    <source>
        <dbReference type="ARBA" id="ARBA00022832"/>
    </source>
</evidence>
<dbReference type="GO" id="GO:0004318">
    <property type="term" value="F:enoyl-[acyl-carrier-protein] reductase (NADH) activity"/>
    <property type="evidence" value="ECO:0007669"/>
    <property type="project" value="UniProtKB-EC"/>
</dbReference>
<dbReference type="NCBIfam" id="NF005717">
    <property type="entry name" value="PRK07533.1"/>
    <property type="match status" value="1"/>
</dbReference>
<dbReference type="OrthoDB" id="9803628at2"/>
<dbReference type="Gene3D" id="3.40.50.720">
    <property type="entry name" value="NAD(P)-binding Rossmann-like Domain"/>
    <property type="match status" value="1"/>
</dbReference>
<organism evidence="11 12">
    <name type="scientific">Marinobacterium lacunae</name>
    <dbReference type="NCBI Taxonomy" id="1232683"/>
    <lineage>
        <taxon>Bacteria</taxon>
        <taxon>Pseudomonadati</taxon>
        <taxon>Pseudomonadota</taxon>
        <taxon>Gammaproteobacteria</taxon>
        <taxon>Oceanospirillales</taxon>
        <taxon>Oceanospirillaceae</taxon>
        <taxon>Marinobacterium</taxon>
    </lineage>
</organism>
<evidence type="ECO:0000256" key="10">
    <source>
        <dbReference type="PIRSR" id="PIRSR000094-3"/>
    </source>
</evidence>
<dbReference type="GO" id="GO:0006633">
    <property type="term" value="P:fatty acid biosynthetic process"/>
    <property type="evidence" value="ECO:0007669"/>
    <property type="project" value="UniProtKB-UniPathway"/>
</dbReference>
<evidence type="ECO:0000256" key="8">
    <source>
        <dbReference type="PIRNR" id="PIRNR000094"/>
    </source>
</evidence>
<evidence type="ECO:0000256" key="2">
    <source>
        <dbReference type="ARBA" id="ARBA00009233"/>
    </source>
</evidence>
<gene>
    <name evidence="11" type="ORF">ADIMK_1025</name>
</gene>
<dbReference type="RefSeq" id="WP_051692485.1">
    <property type="nucleotide sequence ID" value="NZ_JMQN01000015.1"/>
</dbReference>
<evidence type="ECO:0000256" key="1">
    <source>
        <dbReference type="ARBA" id="ARBA00005194"/>
    </source>
</evidence>
<feature type="binding site" evidence="10">
    <location>
        <position position="16"/>
    </location>
    <ligand>
        <name>NAD(+)</name>
        <dbReference type="ChEBI" id="CHEBI:57540"/>
    </ligand>
</feature>